<accession>A0ACB7X042</accession>
<proteinExistence type="predicted"/>
<reference evidence="1 2" key="1">
    <citation type="journal article" date="2021" name="Hortic Res">
        <title>High-quality reference genome and annotation aids understanding of berry development for evergreen blueberry (Vaccinium darrowii).</title>
        <authorList>
            <person name="Yu J."/>
            <person name="Hulse-Kemp A.M."/>
            <person name="Babiker E."/>
            <person name="Staton M."/>
        </authorList>
    </citation>
    <scope>NUCLEOTIDE SEQUENCE [LARGE SCALE GENOMIC DNA]</scope>
    <source>
        <strain evidence="2">cv. NJ 8807/NJ 8810</strain>
        <tissue evidence="1">Young leaf</tissue>
    </source>
</reference>
<sequence length="178" mass="19687">MEKTHSVIFITILCVVITILGILAFSLCIASEFRRTKWEDLKLDGKLCYLPKSRAFGFGIVGLICLCAAQIIGNLIVCRSFCSREKRKPTAGGGFFLFLSWISFGMAITFISVATSMNGRQPYGKGWLDGECYIVKDGVYLGAAILVLVNVGSTLALAILTLRKREVDFRKRVYAQVL</sequence>
<gene>
    <name evidence="1" type="ORF">Vadar_011243</name>
</gene>
<comment type="caution">
    <text evidence="1">The sequence shown here is derived from an EMBL/GenBank/DDBJ whole genome shotgun (WGS) entry which is preliminary data.</text>
</comment>
<evidence type="ECO:0000313" key="1">
    <source>
        <dbReference type="EMBL" id="KAH7833935.1"/>
    </source>
</evidence>
<dbReference type="EMBL" id="CM037152">
    <property type="protein sequence ID" value="KAH7833935.1"/>
    <property type="molecule type" value="Genomic_DNA"/>
</dbReference>
<dbReference type="Proteomes" id="UP000828048">
    <property type="component" value="Chromosome 2"/>
</dbReference>
<evidence type="ECO:0000313" key="2">
    <source>
        <dbReference type="Proteomes" id="UP000828048"/>
    </source>
</evidence>
<name>A0ACB7X042_9ERIC</name>
<protein>
    <submittedName>
        <fullName evidence="1">Uncharacterized protein</fullName>
    </submittedName>
</protein>
<organism evidence="1 2">
    <name type="scientific">Vaccinium darrowii</name>
    <dbReference type="NCBI Taxonomy" id="229202"/>
    <lineage>
        <taxon>Eukaryota</taxon>
        <taxon>Viridiplantae</taxon>
        <taxon>Streptophyta</taxon>
        <taxon>Embryophyta</taxon>
        <taxon>Tracheophyta</taxon>
        <taxon>Spermatophyta</taxon>
        <taxon>Magnoliopsida</taxon>
        <taxon>eudicotyledons</taxon>
        <taxon>Gunneridae</taxon>
        <taxon>Pentapetalae</taxon>
        <taxon>asterids</taxon>
        <taxon>Ericales</taxon>
        <taxon>Ericaceae</taxon>
        <taxon>Vaccinioideae</taxon>
        <taxon>Vaccinieae</taxon>
        <taxon>Vaccinium</taxon>
    </lineage>
</organism>
<keyword evidence="2" id="KW-1185">Reference proteome</keyword>